<reference evidence="2" key="1">
    <citation type="submission" date="2021-04" db="EMBL/GenBank/DDBJ databases">
        <title>First draft genome resource for Brassicaceae pathogens Fusarium oxysporum f. sp. raphani and Fusarium oxysporum f. sp. rapae.</title>
        <authorList>
            <person name="Asai S."/>
        </authorList>
    </citation>
    <scope>NUCLEOTIDE SEQUENCE</scope>
    <source>
        <strain evidence="2">Tf1208</strain>
    </source>
</reference>
<feature type="compositionally biased region" description="Basic and acidic residues" evidence="1">
    <location>
        <begin position="1"/>
        <end position="14"/>
    </location>
</feature>
<feature type="compositionally biased region" description="Gly residues" evidence="1">
    <location>
        <begin position="66"/>
        <end position="81"/>
    </location>
</feature>
<comment type="caution">
    <text evidence="2">The sequence shown here is derived from an EMBL/GenBank/DDBJ whole genome shotgun (WGS) entry which is preliminary data.</text>
</comment>
<evidence type="ECO:0000256" key="1">
    <source>
        <dbReference type="SAM" id="MobiDB-lite"/>
    </source>
</evidence>
<gene>
    <name evidence="2" type="ORF">Forpe1208_v009814</name>
</gene>
<feature type="region of interest" description="Disordered" evidence="1">
    <location>
        <begin position="218"/>
        <end position="285"/>
    </location>
</feature>
<organism evidence="2 3">
    <name type="scientific">Fusarium oxysporum f. sp. rapae</name>
    <dbReference type="NCBI Taxonomy" id="485398"/>
    <lineage>
        <taxon>Eukaryota</taxon>
        <taxon>Fungi</taxon>
        <taxon>Dikarya</taxon>
        <taxon>Ascomycota</taxon>
        <taxon>Pezizomycotina</taxon>
        <taxon>Sordariomycetes</taxon>
        <taxon>Hypocreomycetidae</taxon>
        <taxon>Hypocreales</taxon>
        <taxon>Nectriaceae</taxon>
        <taxon>Fusarium</taxon>
        <taxon>Fusarium oxysporum species complex</taxon>
    </lineage>
</organism>
<dbReference type="Proteomes" id="UP000694050">
    <property type="component" value="Unassembled WGS sequence"/>
</dbReference>
<sequence>MPPSRNQEKNAQVRRDRRAGPLSQPPERGDARDESTQRQMEDLTFAEANSNHTRGRSSTPRRGRSGQQGRGGYSGVRGRGGPSSYRPSGAMSWSQPQPEAVPALKRATEAWMTRVGADDGVVSTKLTCTDLAGYSSDWYTATPEGLWCQSSTGAGIDKVATALLDEVNEAIAVNVIITPVIPRKFDSIECRQTQKLEMGNNFRGKDGKQAGLFGRDIQAPSQKKPVVHRDSLPTHTSSVSLSPIIKQEPSPEHRGIPPTVLLKRKQTSPPILDPSNYGGVNREGE</sequence>
<dbReference type="EMBL" id="JAELUQ010000007">
    <property type="protein sequence ID" value="KAG7410639.1"/>
    <property type="molecule type" value="Genomic_DNA"/>
</dbReference>
<proteinExistence type="predicted"/>
<evidence type="ECO:0000313" key="2">
    <source>
        <dbReference type="EMBL" id="KAG7410639.1"/>
    </source>
</evidence>
<protein>
    <submittedName>
        <fullName evidence="2">Uncharacterized protein</fullName>
    </submittedName>
</protein>
<feature type="compositionally biased region" description="Basic and acidic residues" evidence="1">
    <location>
        <begin position="27"/>
        <end position="41"/>
    </location>
</feature>
<name>A0A8J5NRR1_FUSOX</name>
<dbReference type="AlphaFoldDB" id="A0A8J5NRR1"/>
<evidence type="ECO:0000313" key="3">
    <source>
        <dbReference type="Proteomes" id="UP000694050"/>
    </source>
</evidence>
<accession>A0A8J5NRR1</accession>
<feature type="compositionally biased region" description="Basic residues" evidence="1">
    <location>
        <begin position="53"/>
        <end position="64"/>
    </location>
</feature>
<feature type="region of interest" description="Disordered" evidence="1">
    <location>
        <begin position="1"/>
        <end position="101"/>
    </location>
</feature>